<feature type="domain" description="Nucleolar protein 11 N-terminal" evidence="2">
    <location>
        <begin position="1"/>
        <end position="317"/>
    </location>
</feature>
<dbReference type="AlphaFoldDB" id="A7SCQ5"/>
<dbReference type="SUPFAM" id="SSF50978">
    <property type="entry name" value="WD40 repeat-like"/>
    <property type="match status" value="1"/>
</dbReference>
<reference evidence="3 4" key="1">
    <citation type="journal article" date="2007" name="Science">
        <title>Sea anemone genome reveals ancestral eumetazoan gene repertoire and genomic organization.</title>
        <authorList>
            <person name="Putnam N.H."/>
            <person name="Srivastava M."/>
            <person name="Hellsten U."/>
            <person name="Dirks B."/>
            <person name="Chapman J."/>
            <person name="Salamov A."/>
            <person name="Terry A."/>
            <person name="Shapiro H."/>
            <person name="Lindquist E."/>
            <person name="Kapitonov V.V."/>
            <person name="Jurka J."/>
            <person name="Genikhovich G."/>
            <person name="Grigoriev I.V."/>
            <person name="Lucas S.M."/>
            <person name="Steele R.E."/>
            <person name="Finnerty J.R."/>
            <person name="Technau U."/>
            <person name="Martindale M.Q."/>
            <person name="Rokhsar D.S."/>
        </authorList>
    </citation>
    <scope>NUCLEOTIDE SEQUENCE [LARGE SCALE GENOMIC DNA]</scope>
    <source>
        <strain evidence="4">CH2 X CH6</strain>
    </source>
</reference>
<dbReference type="InterPro" id="IPR036322">
    <property type="entry name" value="WD40_repeat_dom_sf"/>
</dbReference>
<keyword evidence="4" id="KW-1185">Reference proteome</keyword>
<feature type="region of interest" description="Disordered" evidence="1">
    <location>
        <begin position="396"/>
        <end position="423"/>
    </location>
</feature>
<dbReference type="PANTHER" id="PTHR15633">
    <property type="entry name" value="NUCLEOLAR PROTEIN 11"/>
    <property type="match status" value="1"/>
</dbReference>
<feature type="compositionally biased region" description="Polar residues" evidence="1">
    <location>
        <begin position="399"/>
        <end position="408"/>
    </location>
</feature>
<dbReference type="GO" id="GO:0005730">
    <property type="term" value="C:nucleolus"/>
    <property type="evidence" value="ECO:0000318"/>
    <property type="project" value="GO_Central"/>
</dbReference>
<dbReference type="STRING" id="45351.A7SCQ5"/>
<organism evidence="3 4">
    <name type="scientific">Nematostella vectensis</name>
    <name type="common">Starlet sea anemone</name>
    <dbReference type="NCBI Taxonomy" id="45351"/>
    <lineage>
        <taxon>Eukaryota</taxon>
        <taxon>Metazoa</taxon>
        <taxon>Cnidaria</taxon>
        <taxon>Anthozoa</taxon>
        <taxon>Hexacorallia</taxon>
        <taxon>Actiniaria</taxon>
        <taxon>Edwardsiidae</taxon>
        <taxon>Nematostella</taxon>
    </lineage>
</organism>
<sequence length="640" mass="71048">MAAIGETYALCRVFQRNNLLSVEKHCEENHVILTFKDRGVLVYNLANNKLVHSLAAQQKQEFTCPVVHDPRTRKYIGVINDTKICQWSEDSVDLSDCQSFEVETAIASIKVSCGEVDHEPLVVFVDGTVSFLNKCPQKSRNSKRKAKPKNIVKRVVHSAVLYKEESVFVGVFKNKDSKNVLSVTRLDEVVETHEAEIVPPSLNAELLCCCVSNNAMALSYWSDGCLCSCDITSLLVPDKALKQPIQLNNKLLWTSKLPDSSISKSTVSMVPIGSSHICHCGSQKAKDDTLQVCLSVIDTRFGTLQASKSLQGIISSQATTGANTSPRAVGPILATSGYVCVGLSSCVAACPCRVEQSSLATALGKLSSYSTTGIPQPLLCIPQLPKPTEIQDLSKWRKQVTSQQTTEESSLEKLTDPSKTSTATEFTSELRRYLDSKCSAHEQDEKVKHSPIKRVKKQSFKAKEKLSTKRALLSQHFVLSVLSRCLTEEGFWPTDALSCLLQTCCVPASSSPELLERLMEKKDINLIMQCFKYIKGIPEPTVVSSLQFVLRVYRWQNMQSYVQPYTLHLEWGFNYCLNYPWIIIVNEFTDGKICKATSSHIPCTLVPISGADPGKPFKCRGYGVFKTYGNLRIQDKLLCI</sequence>
<evidence type="ECO:0000313" key="3">
    <source>
        <dbReference type="EMBL" id="EDO38529.1"/>
    </source>
</evidence>
<dbReference type="EMBL" id="DS469624">
    <property type="protein sequence ID" value="EDO38529.1"/>
    <property type="molecule type" value="Genomic_DNA"/>
</dbReference>
<dbReference type="FunCoup" id="A7SCQ5">
    <property type="interactions" value="673"/>
</dbReference>
<name>A7SCQ5_NEMVE</name>
<dbReference type="InterPro" id="IPR042859">
    <property type="entry name" value="NOL11"/>
</dbReference>
<evidence type="ECO:0000256" key="1">
    <source>
        <dbReference type="SAM" id="MobiDB-lite"/>
    </source>
</evidence>
<dbReference type="Proteomes" id="UP000001593">
    <property type="component" value="Unassembled WGS sequence"/>
</dbReference>
<evidence type="ECO:0000313" key="4">
    <source>
        <dbReference type="Proteomes" id="UP000001593"/>
    </source>
</evidence>
<proteinExistence type="predicted"/>
<dbReference type="GO" id="GO:0030490">
    <property type="term" value="P:maturation of SSU-rRNA"/>
    <property type="evidence" value="ECO:0000318"/>
    <property type="project" value="GO_Central"/>
</dbReference>
<dbReference type="HOGENOM" id="CLU_427812_0_0_1"/>
<dbReference type="InterPro" id="IPR012584">
    <property type="entry name" value="NOL11_N"/>
</dbReference>
<dbReference type="OMA" id="IPYNCEV"/>
<protein>
    <recommendedName>
        <fullName evidence="2">Nucleolar protein 11 N-terminal domain-containing protein</fullName>
    </recommendedName>
</protein>
<evidence type="ECO:0000259" key="2">
    <source>
        <dbReference type="Pfam" id="PF08168"/>
    </source>
</evidence>
<gene>
    <name evidence="3" type="ORF">NEMVEDRAFT_v1g210234</name>
</gene>
<dbReference type="eggNOG" id="ENOG502SB74">
    <property type="taxonomic scope" value="Eukaryota"/>
</dbReference>
<dbReference type="PhylomeDB" id="A7SCQ5"/>
<accession>A7SCQ5</accession>
<dbReference type="InParanoid" id="A7SCQ5"/>
<dbReference type="PANTHER" id="PTHR15633:SF2">
    <property type="entry name" value="NUCLEOLAR PROTEIN 11"/>
    <property type="match status" value="1"/>
</dbReference>
<dbReference type="Pfam" id="PF08168">
    <property type="entry name" value="NOL11_N"/>
    <property type="match status" value="1"/>
</dbReference>